<feature type="region of interest" description="Disordered" evidence="1">
    <location>
        <begin position="161"/>
        <end position="204"/>
    </location>
</feature>
<evidence type="ECO:0000256" key="1">
    <source>
        <dbReference type="SAM" id="MobiDB-lite"/>
    </source>
</evidence>
<feature type="signal peptide" evidence="3">
    <location>
        <begin position="1"/>
        <end position="28"/>
    </location>
</feature>
<evidence type="ECO:0000256" key="2">
    <source>
        <dbReference type="SAM" id="Phobius"/>
    </source>
</evidence>
<evidence type="ECO:0000313" key="4">
    <source>
        <dbReference type="EMBL" id="KAK7467282.1"/>
    </source>
</evidence>
<organism evidence="4 5">
    <name type="scientific">Marasmiellus scandens</name>
    <dbReference type="NCBI Taxonomy" id="2682957"/>
    <lineage>
        <taxon>Eukaryota</taxon>
        <taxon>Fungi</taxon>
        <taxon>Dikarya</taxon>
        <taxon>Basidiomycota</taxon>
        <taxon>Agaricomycotina</taxon>
        <taxon>Agaricomycetes</taxon>
        <taxon>Agaricomycetidae</taxon>
        <taxon>Agaricales</taxon>
        <taxon>Marasmiineae</taxon>
        <taxon>Omphalotaceae</taxon>
        <taxon>Marasmiellus</taxon>
    </lineage>
</organism>
<feature type="chain" id="PRO_5045398400" description="Mid2 domain-containing protein" evidence="3">
    <location>
        <begin position="29"/>
        <end position="275"/>
    </location>
</feature>
<reference evidence="4 5" key="1">
    <citation type="submission" date="2024-01" db="EMBL/GenBank/DDBJ databases">
        <title>A draft genome for the cacao thread blight pathogen Marasmiellus scandens.</title>
        <authorList>
            <person name="Baruah I.K."/>
            <person name="Leung J."/>
            <person name="Bukari Y."/>
            <person name="Amoako-Attah I."/>
            <person name="Meinhardt L.W."/>
            <person name="Bailey B.A."/>
            <person name="Cohen S.P."/>
        </authorList>
    </citation>
    <scope>NUCLEOTIDE SEQUENCE [LARGE SCALE GENOMIC DNA]</scope>
    <source>
        <strain evidence="4 5">GH-19</strain>
    </source>
</reference>
<evidence type="ECO:0008006" key="6">
    <source>
        <dbReference type="Google" id="ProtNLM"/>
    </source>
</evidence>
<evidence type="ECO:0000313" key="5">
    <source>
        <dbReference type="Proteomes" id="UP001498398"/>
    </source>
</evidence>
<gene>
    <name evidence="4" type="ORF">VKT23_004339</name>
</gene>
<keyword evidence="3" id="KW-0732">Signal</keyword>
<dbReference type="EMBL" id="JBANRG010000004">
    <property type="protein sequence ID" value="KAK7467282.1"/>
    <property type="molecule type" value="Genomic_DNA"/>
</dbReference>
<name>A0ABR1K087_9AGAR</name>
<accession>A0ABR1K087</accession>
<feature type="compositionally biased region" description="Low complexity" evidence="1">
    <location>
        <begin position="162"/>
        <end position="202"/>
    </location>
</feature>
<feature type="transmembrane region" description="Helical" evidence="2">
    <location>
        <begin position="212"/>
        <end position="233"/>
    </location>
</feature>
<keyword evidence="2" id="KW-0472">Membrane</keyword>
<protein>
    <recommendedName>
        <fullName evidence="6">Mid2 domain-containing protein</fullName>
    </recommendedName>
</protein>
<sequence>MVSKLGFCKAALLSFFIGIPVHWLEVVAQSTDATCVLSSFQWSFNSHKESPCKVASSLIGVCYNTNYNVAPLPEDNHYLGPTIDDSNPCQCNTVIYSLMSACGLCQNRTIASWSEWSSNCASSYTYYPESIPSDTAVPGWAYLDVKSQGSFNEDLAKQNANATESTAPPVPTSTSSVSASSTSSTEAATTSSASPPDPSAAALAEEDRRDKIGGGIVGGALGLFGLVALFIVLHRRRRLQQQNTLSSIPSEGSKEALPTVEISSVPYAHHSPSSV</sequence>
<proteinExistence type="predicted"/>
<comment type="caution">
    <text evidence="4">The sequence shown here is derived from an EMBL/GenBank/DDBJ whole genome shotgun (WGS) entry which is preliminary data.</text>
</comment>
<keyword evidence="5" id="KW-1185">Reference proteome</keyword>
<dbReference type="Proteomes" id="UP001498398">
    <property type="component" value="Unassembled WGS sequence"/>
</dbReference>
<keyword evidence="2" id="KW-0812">Transmembrane</keyword>
<keyword evidence="2" id="KW-1133">Transmembrane helix</keyword>
<feature type="region of interest" description="Disordered" evidence="1">
    <location>
        <begin position="242"/>
        <end position="275"/>
    </location>
</feature>
<evidence type="ECO:0000256" key="3">
    <source>
        <dbReference type="SAM" id="SignalP"/>
    </source>
</evidence>